<name>A0A1B6MLG8_9HEMI</name>
<keyword evidence="2 5" id="KW-0812">Transmembrane</keyword>
<dbReference type="CDD" id="cd10428">
    <property type="entry name" value="LFG_like"/>
    <property type="match status" value="1"/>
</dbReference>
<evidence type="ECO:0000256" key="1">
    <source>
        <dbReference type="ARBA" id="ARBA00004141"/>
    </source>
</evidence>
<organism evidence="6">
    <name type="scientific">Graphocephala atropunctata</name>
    <dbReference type="NCBI Taxonomy" id="36148"/>
    <lineage>
        <taxon>Eukaryota</taxon>
        <taxon>Metazoa</taxon>
        <taxon>Ecdysozoa</taxon>
        <taxon>Arthropoda</taxon>
        <taxon>Hexapoda</taxon>
        <taxon>Insecta</taxon>
        <taxon>Pterygota</taxon>
        <taxon>Neoptera</taxon>
        <taxon>Paraneoptera</taxon>
        <taxon>Hemiptera</taxon>
        <taxon>Auchenorrhyncha</taxon>
        <taxon>Membracoidea</taxon>
        <taxon>Cicadellidae</taxon>
        <taxon>Cicadellinae</taxon>
        <taxon>Cicadellini</taxon>
        <taxon>Graphocephala</taxon>
    </lineage>
</organism>
<feature type="transmembrane region" description="Helical" evidence="5">
    <location>
        <begin position="224"/>
        <end position="245"/>
    </location>
</feature>
<accession>A0A1B6MLG8</accession>
<gene>
    <name evidence="6" type="ORF">g.7622</name>
</gene>
<dbReference type="InterPro" id="IPR006214">
    <property type="entry name" value="Bax_inhibitor_1-related"/>
</dbReference>
<evidence type="ECO:0000256" key="3">
    <source>
        <dbReference type="ARBA" id="ARBA00022989"/>
    </source>
</evidence>
<evidence type="ECO:0000256" key="2">
    <source>
        <dbReference type="ARBA" id="ARBA00022692"/>
    </source>
</evidence>
<dbReference type="PANTHER" id="PTHR23291:SF47">
    <property type="entry name" value="TRANSMEMBRANE BAX INHIBITOR MOTIF CONTAINING 7"/>
    <property type="match status" value="1"/>
</dbReference>
<dbReference type="AlphaFoldDB" id="A0A1B6MLG8"/>
<feature type="transmembrane region" description="Helical" evidence="5">
    <location>
        <begin position="131"/>
        <end position="150"/>
    </location>
</feature>
<keyword evidence="3 5" id="KW-1133">Transmembrane helix</keyword>
<evidence type="ECO:0000256" key="5">
    <source>
        <dbReference type="RuleBase" id="RU004379"/>
    </source>
</evidence>
<feature type="transmembrane region" description="Helical" evidence="5">
    <location>
        <begin position="186"/>
        <end position="204"/>
    </location>
</feature>
<feature type="transmembrane region" description="Helical" evidence="5">
    <location>
        <begin position="162"/>
        <end position="180"/>
    </location>
</feature>
<comment type="subcellular location">
    <subcellularLocation>
        <location evidence="1">Membrane</location>
        <topology evidence="1">Multi-pass membrane protein</topology>
    </subcellularLocation>
</comment>
<dbReference type="Pfam" id="PF01027">
    <property type="entry name" value="Bax1-I"/>
    <property type="match status" value="1"/>
</dbReference>
<evidence type="ECO:0000313" key="6">
    <source>
        <dbReference type="EMBL" id="JAT36786.1"/>
    </source>
</evidence>
<keyword evidence="4 5" id="KW-0472">Membrane</keyword>
<feature type="transmembrane region" description="Helical" evidence="5">
    <location>
        <begin position="41"/>
        <end position="62"/>
    </location>
</feature>
<feature type="transmembrane region" description="Helical" evidence="5">
    <location>
        <begin position="74"/>
        <end position="93"/>
    </location>
</feature>
<feature type="transmembrane region" description="Helical" evidence="5">
    <location>
        <begin position="105"/>
        <end position="125"/>
    </location>
</feature>
<evidence type="ECO:0000256" key="4">
    <source>
        <dbReference type="ARBA" id="ARBA00023136"/>
    </source>
</evidence>
<dbReference type="GO" id="GO:0016020">
    <property type="term" value="C:membrane"/>
    <property type="evidence" value="ECO:0007669"/>
    <property type="project" value="UniProtKB-SubCell"/>
</dbReference>
<sequence length="248" mass="27448">MDRVKITSDGGEAEHDINGEVEYKDLDFSEKTIRLGFIRKVYGILMAQLAITVGIVSVFMYVKPVKRFVDEQGFIFSLASMVVALITVIVMFCSTNARRRTPGNFIFLGIFTVALSFMLGVVSAISDKKEVFMALGICTVVTFGLTVFACQTKIDFTMCHTALFTLLIILLVAGVSALFIPQSRLVQLGIAALGAFVYSLLLIYDTQMIVGGDHKLSISPEEYVFAALTLYLDIINLFLRILRIIRLA</sequence>
<reference evidence="6" key="1">
    <citation type="submission" date="2015-11" db="EMBL/GenBank/DDBJ databases">
        <title>De novo transcriptome assembly of four potential Pierce s Disease insect vectors from Arizona vineyards.</title>
        <authorList>
            <person name="Tassone E.E."/>
        </authorList>
    </citation>
    <scope>NUCLEOTIDE SEQUENCE</scope>
</reference>
<dbReference type="PANTHER" id="PTHR23291">
    <property type="entry name" value="BAX INHIBITOR-RELATED"/>
    <property type="match status" value="1"/>
</dbReference>
<proteinExistence type="inferred from homology"/>
<dbReference type="EMBL" id="GEBQ01003191">
    <property type="protein sequence ID" value="JAT36786.1"/>
    <property type="molecule type" value="Transcribed_RNA"/>
</dbReference>
<protein>
    <submittedName>
        <fullName evidence="6">Uncharacterized protein</fullName>
    </submittedName>
</protein>
<comment type="similarity">
    <text evidence="5">Belongs to the BI1 family.</text>
</comment>